<dbReference type="EMBL" id="FUZT01000007">
    <property type="protein sequence ID" value="SKC77240.1"/>
    <property type="molecule type" value="Genomic_DNA"/>
</dbReference>
<evidence type="ECO:0000313" key="3">
    <source>
        <dbReference type="EMBL" id="SKC77240.1"/>
    </source>
</evidence>
<keyword evidence="1" id="KW-1133">Transmembrane helix</keyword>
<accession>A0A1T5LMQ0</accession>
<dbReference type="Proteomes" id="UP000190285">
    <property type="component" value="Unassembled WGS sequence"/>
</dbReference>
<name>A0A1T5LMQ0_9FIRM</name>
<evidence type="ECO:0000259" key="2">
    <source>
        <dbReference type="Pfam" id="PF04892"/>
    </source>
</evidence>
<feature type="transmembrane region" description="Helical" evidence="1">
    <location>
        <begin position="54"/>
        <end position="71"/>
    </location>
</feature>
<dbReference type="PANTHER" id="PTHR36834:SF1">
    <property type="entry name" value="INTEGRAL MEMBRANE PROTEIN"/>
    <property type="match status" value="1"/>
</dbReference>
<gene>
    <name evidence="3" type="ORF">SAMN02194393_03110</name>
</gene>
<dbReference type="InterPro" id="IPR053150">
    <property type="entry name" value="Teicoplanin_resist-assoc"/>
</dbReference>
<reference evidence="3 4" key="1">
    <citation type="submission" date="2017-02" db="EMBL/GenBank/DDBJ databases">
        <authorList>
            <person name="Peterson S.W."/>
        </authorList>
    </citation>
    <scope>NUCLEOTIDE SEQUENCE [LARGE SCALE GENOMIC DNA]</scope>
    <source>
        <strain evidence="3 4">M1</strain>
    </source>
</reference>
<dbReference type="AlphaFoldDB" id="A0A1T5LMQ0"/>
<protein>
    <submittedName>
        <fullName evidence="3">VanZ like family protein</fullName>
    </submittedName>
</protein>
<keyword evidence="1" id="KW-0812">Transmembrane</keyword>
<keyword evidence="4" id="KW-1185">Reference proteome</keyword>
<dbReference type="PANTHER" id="PTHR36834">
    <property type="entry name" value="MEMBRANE PROTEIN-RELATED"/>
    <property type="match status" value="1"/>
</dbReference>
<organism evidence="3 4">
    <name type="scientific">Maledivibacter halophilus</name>
    <dbReference type="NCBI Taxonomy" id="36842"/>
    <lineage>
        <taxon>Bacteria</taxon>
        <taxon>Bacillati</taxon>
        <taxon>Bacillota</taxon>
        <taxon>Clostridia</taxon>
        <taxon>Peptostreptococcales</taxon>
        <taxon>Caminicellaceae</taxon>
        <taxon>Maledivibacter</taxon>
    </lineage>
</organism>
<keyword evidence="1" id="KW-0472">Membrane</keyword>
<sequence>MMMPFGFLYPIIKKAGILKTVTMCFLFSLTIESTQLLSAFWGRLTSRTFDVTELITNTFGGLLGYLFFSVLKPTIFRILNEQ</sequence>
<evidence type="ECO:0000256" key="1">
    <source>
        <dbReference type="SAM" id="Phobius"/>
    </source>
</evidence>
<dbReference type="InterPro" id="IPR006976">
    <property type="entry name" value="VanZ-like"/>
</dbReference>
<evidence type="ECO:0000313" key="4">
    <source>
        <dbReference type="Proteomes" id="UP000190285"/>
    </source>
</evidence>
<dbReference type="Pfam" id="PF04892">
    <property type="entry name" value="VanZ"/>
    <property type="match status" value="1"/>
</dbReference>
<proteinExistence type="predicted"/>
<feature type="domain" description="VanZ-like" evidence="2">
    <location>
        <begin position="1"/>
        <end position="71"/>
    </location>
</feature>